<dbReference type="Proteomes" id="UP000746535">
    <property type="component" value="Unassembled WGS sequence"/>
</dbReference>
<comment type="caution">
    <text evidence="2">The sequence shown here is derived from an EMBL/GenBank/DDBJ whole genome shotgun (WGS) entry which is preliminary data.</text>
</comment>
<name>A0ABX0YCX5_9PSED</name>
<dbReference type="InterPro" id="IPR009506">
    <property type="entry name" value="YjiS-like"/>
</dbReference>
<protein>
    <submittedName>
        <fullName evidence="2">DUF1127 domain-containing protein</fullName>
    </submittedName>
</protein>
<gene>
    <name evidence="2" type="ORF">HBH25_08370</name>
</gene>
<feature type="domain" description="YjiS-like" evidence="1">
    <location>
        <begin position="29"/>
        <end position="55"/>
    </location>
</feature>
<proteinExistence type="predicted"/>
<organism evidence="2 3">
    <name type="scientific">Pseudomonas quercus</name>
    <dbReference type="NCBI Taxonomy" id="2722792"/>
    <lineage>
        <taxon>Bacteria</taxon>
        <taxon>Pseudomonadati</taxon>
        <taxon>Pseudomonadota</taxon>
        <taxon>Gammaproteobacteria</taxon>
        <taxon>Pseudomonadales</taxon>
        <taxon>Pseudomonadaceae</taxon>
        <taxon>Pseudomonas</taxon>
    </lineage>
</organism>
<evidence type="ECO:0000259" key="1">
    <source>
        <dbReference type="Pfam" id="PF06568"/>
    </source>
</evidence>
<keyword evidence="3" id="KW-1185">Reference proteome</keyword>
<evidence type="ECO:0000313" key="3">
    <source>
        <dbReference type="Proteomes" id="UP000746535"/>
    </source>
</evidence>
<dbReference type="EMBL" id="JAAVJI010000003">
    <property type="protein sequence ID" value="NJP00876.1"/>
    <property type="molecule type" value="Genomic_DNA"/>
</dbReference>
<evidence type="ECO:0000313" key="2">
    <source>
        <dbReference type="EMBL" id="NJP00876.1"/>
    </source>
</evidence>
<dbReference type="RefSeq" id="WP_168083409.1">
    <property type="nucleotide sequence ID" value="NZ_JAAVJI010000003.1"/>
</dbReference>
<reference evidence="2 3" key="1">
    <citation type="submission" date="2020-03" db="EMBL/GenBank/DDBJ databases">
        <authorList>
            <person name="Wang L."/>
            <person name="He N."/>
            <person name="Li Y."/>
            <person name="Fang Y."/>
            <person name="Zhang F."/>
        </authorList>
    </citation>
    <scope>NUCLEOTIDE SEQUENCE [LARGE SCALE GENOMIC DNA]</scope>
    <source>
        <strain evidence="3">hsmgli-8</strain>
    </source>
</reference>
<accession>A0ABX0YCX5</accession>
<sequence length="68" mass="7780">MNGFTAIRLLSAQQQTLHAPAGLGCWGLFWHRWTTRQQLRALSAQELADVGLTVQQQRMEGVKPFWRS</sequence>
<dbReference type="Pfam" id="PF06568">
    <property type="entry name" value="YjiS-like"/>
    <property type="match status" value="1"/>
</dbReference>